<dbReference type="Gene3D" id="3.40.50.720">
    <property type="entry name" value="NAD(P)-binding Rossmann-like Domain"/>
    <property type="match status" value="1"/>
</dbReference>
<keyword evidence="4" id="KW-0456">Lyase</keyword>
<accession>A0A6C0J9W2</accession>
<dbReference type="Gene3D" id="3.90.25.10">
    <property type="entry name" value="UDP-galactose 4-epimerase, domain 1"/>
    <property type="match status" value="1"/>
</dbReference>
<dbReference type="InterPro" id="IPR016040">
    <property type="entry name" value="NAD(P)-bd_dom"/>
</dbReference>
<dbReference type="AlphaFoldDB" id="A0A6C0J9W2"/>
<dbReference type="SUPFAM" id="SSF51735">
    <property type="entry name" value="NAD(P)-binding Rossmann-fold domains"/>
    <property type="match status" value="1"/>
</dbReference>
<reference evidence="6" key="1">
    <citation type="journal article" date="2020" name="Nature">
        <title>Giant virus diversity and host interactions through global metagenomics.</title>
        <authorList>
            <person name="Schulz F."/>
            <person name="Roux S."/>
            <person name="Paez-Espino D."/>
            <person name="Jungbluth S."/>
            <person name="Walsh D.A."/>
            <person name="Denef V.J."/>
            <person name="McMahon K.D."/>
            <person name="Konstantinidis K.T."/>
            <person name="Eloe-Fadrosh E.A."/>
            <person name="Kyrpides N.C."/>
            <person name="Woyke T."/>
        </authorList>
    </citation>
    <scope>NUCLEOTIDE SEQUENCE</scope>
    <source>
        <strain evidence="6">GVMAG-M-3300025880-76</strain>
    </source>
</reference>
<dbReference type="InterPro" id="IPR036291">
    <property type="entry name" value="NAD(P)-bd_dom_sf"/>
</dbReference>
<dbReference type="Pfam" id="PF16363">
    <property type="entry name" value="GDP_Man_Dehyd"/>
    <property type="match status" value="2"/>
</dbReference>
<evidence type="ECO:0000256" key="1">
    <source>
        <dbReference type="ARBA" id="ARBA00001937"/>
    </source>
</evidence>
<dbReference type="EC" id="4.2.1.47" evidence="3"/>
<feature type="domain" description="NAD(P)-binding" evidence="5">
    <location>
        <begin position="12"/>
        <end position="223"/>
    </location>
</feature>
<evidence type="ECO:0000313" key="6">
    <source>
        <dbReference type="EMBL" id="QHU02595.1"/>
    </source>
</evidence>
<name>A0A6C0J9W2_9ZZZZ</name>
<dbReference type="EMBL" id="MN740360">
    <property type="protein sequence ID" value="QHU02595.1"/>
    <property type="molecule type" value="Genomic_DNA"/>
</dbReference>
<dbReference type="GO" id="GO:0008446">
    <property type="term" value="F:GDP-mannose 4,6-dehydratase activity"/>
    <property type="evidence" value="ECO:0007669"/>
    <property type="project" value="UniProtKB-EC"/>
</dbReference>
<feature type="domain" description="NAD(P)-binding" evidence="5">
    <location>
        <begin position="254"/>
        <end position="377"/>
    </location>
</feature>
<dbReference type="GO" id="GO:0042351">
    <property type="term" value="P:'de novo' GDP-L-fucose biosynthetic process"/>
    <property type="evidence" value="ECO:0007669"/>
    <property type="project" value="TreeGrafter"/>
</dbReference>
<proteinExistence type="inferred from homology"/>
<comment type="similarity">
    <text evidence="2">Belongs to the NAD(P)-dependent epimerase/dehydratase family. GDP-mannose 4,6-dehydratase subfamily.</text>
</comment>
<evidence type="ECO:0000259" key="5">
    <source>
        <dbReference type="Pfam" id="PF16363"/>
    </source>
</evidence>
<comment type="cofactor">
    <cofactor evidence="1">
        <name>NADP(+)</name>
        <dbReference type="ChEBI" id="CHEBI:58349"/>
    </cofactor>
</comment>
<evidence type="ECO:0000256" key="2">
    <source>
        <dbReference type="ARBA" id="ARBA00009263"/>
    </source>
</evidence>
<evidence type="ECO:0000256" key="4">
    <source>
        <dbReference type="ARBA" id="ARBA00023239"/>
    </source>
</evidence>
<protein>
    <recommendedName>
        <fullName evidence="3">GDP-mannose 4,6-dehydratase</fullName>
        <ecNumber evidence="3">4.2.1.47</ecNumber>
    </recommendedName>
</protein>
<dbReference type="PANTHER" id="PTHR43715">
    <property type="entry name" value="GDP-MANNOSE 4,6-DEHYDRATASE"/>
    <property type="match status" value="1"/>
</dbReference>
<organism evidence="6">
    <name type="scientific">viral metagenome</name>
    <dbReference type="NCBI Taxonomy" id="1070528"/>
    <lineage>
        <taxon>unclassified sequences</taxon>
        <taxon>metagenomes</taxon>
        <taxon>organismal metagenomes</taxon>
    </lineage>
</organism>
<evidence type="ECO:0000256" key="3">
    <source>
        <dbReference type="ARBA" id="ARBA00011989"/>
    </source>
</evidence>
<dbReference type="CDD" id="cd05260">
    <property type="entry name" value="GDP_MD_SDR_e"/>
    <property type="match status" value="1"/>
</dbReference>
<dbReference type="PANTHER" id="PTHR43715:SF1">
    <property type="entry name" value="GDP-MANNOSE 4,6 DEHYDRATASE"/>
    <property type="match status" value="1"/>
</dbReference>
<dbReference type="InterPro" id="IPR006368">
    <property type="entry name" value="GDP_Man_deHydtase"/>
</dbReference>
<sequence>MTVTNGCKKIAFVTGITGQDGSYLAEFLIEKGYKVYGIVRRTSLLYSYTRLDHIRDNIILEYGDLSDGSSLTNYITKMTRENEGLEVFEIYNLAAQSHVKISFEIPEYTSLIDGLGTLKLLEAIRTLPDDVRKKTKFYQAGTSEMFGDVLERPQKETTPFNPQSPYACAKVYSHYLVNNYRDAYNLFACNGILFNHESPRRGENFVTMKVVNGVKKIVEQEKQYEHEMQIFNSGQHESILHNDNFEEERVKKPDYVLTLGNIDSKRDWGHSKDYVYGMWLMLQRDKPDNYVLATGETYTVRDFIERCFAKVGKEIIWSGEGINEVGRDKSSGKILIKIDEKYFRPCEVEFLLGDATKAETELGWTREYDLDRLIDDMMK</sequence>
<dbReference type="FunFam" id="3.40.50.720:FF:000924">
    <property type="entry name" value="GDP-mannose 4,6 dehydratase"/>
    <property type="match status" value="1"/>
</dbReference>